<accession>S3UUQ2</accession>
<dbReference type="InterPro" id="IPR050396">
    <property type="entry name" value="Glycosyltr_51/Transpeptidase"/>
</dbReference>
<evidence type="ECO:0000256" key="1">
    <source>
        <dbReference type="ARBA" id="ARBA00004752"/>
    </source>
</evidence>
<proteinExistence type="predicted"/>
<keyword evidence="3" id="KW-0472">Membrane</keyword>
<reference evidence="5" key="1">
    <citation type="submission" date="2013-04" db="EMBL/GenBank/DDBJ databases">
        <authorList>
            <person name="Harkins D.M."/>
            <person name="Durkin A.S."/>
            <person name="Selengut J.D."/>
            <person name="Sanka R."/>
            <person name="DePew J."/>
            <person name="Purushe J."/>
            <person name="Ahmed A."/>
            <person name="van der Linden H."/>
            <person name="Goris M.G.A."/>
            <person name="Hartskeerl R.A."/>
            <person name="Vinetz J.M."/>
            <person name="Sutton G.G."/>
            <person name="Nelson W.C."/>
            <person name="Fouts D.E."/>
        </authorList>
    </citation>
    <scope>NUCLEOTIDE SEQUENCE [LARGE SCALE GENOMIC DNA]</scope>
    <source>
        <strain evidence="5">BUT 6</strain>
    </source>
</reference>
<protein>
    <submittedName>
        <fullName evidence="5">Transglycosylase</fullName>
    </submittedName>
</protein>
<evidence type="ECO:0000256" key="3">
    <source>
        <dbReference type="SAM" id="Phobius"/>
    </source>
</evidence>
<dbReference type="PANTHER" id="PTHR32282">
    <property type="entry name" value="BINDING PROTEIN TRANSPEPTIDASE, PUTATIVE-RELATED"/>
    <property type="match status" value="1"/>
</dbReference>
<keyword evidence="6" id="KW-1185">Reference proteome</keyword>
<dbReference type="InterPro" id="IPR036950">
    <property type="entry name" value="PBP_transglycosylase"/>
</dbReference>
<dbReference type="InterPro" id="IPR023346">
    <property type="entry name" value="Lysozyme-like_dom_sf"/>
</dbReference>
<dbReference type="EMBL" id="AKWZ02000010">
    <property type="protein sequence ID" value="EPG74151.1"/>
    <property type="molecule type" value="Genomic_DNA"/>
</dbReference>
<comment type="caution">
    <text evidence="5">The sequence shown here is derived from an EMBL/GenBank/DDBJ whole genome shotgun (WGS) entry which is preliminary data.</text>
</comment>
<feature type="domain" description="Glycosyl transferase family 51" evidence="4">
    <location>
        <begin position="62"/>
        <end position="208"/>
    </location>
</feature>
<dbReference type="OrthoDB" id="9766909at2"/>
<keyword evidence="2" id="KW-0808">Transferase</keyword>
<dbReference type="PANTHER" id="PTHR32282:SF33">
    <property type="entry name" value="PEPTIDOGLYCAN GLYCOSYLTRANSFERASE"/>
    <property type="match status" value="1"/>
</dbReference>
<dbReference type="Proteomes" id="UP000014540">
    <property type="component" value="Unassembled WGS sequence"/>
</dbReference>
<keyword evidence="3" id="KW-1133">Transmembrane helix</keyword>
<gene>
    <name evidence="5" type="ORF">LEP1GSC058_3118</name>
</gene>
<evidence type="ECO:0000259" key="4">
    <source>
        <dbReference type="Pfam" id="PF00912"/>
    </source>
</evidence>
<dbReference type="SUPFAM" id="SSF53955">
    <property type="entry name" value="Lysozyme-like"/>
    <property type="match status" value="1"/>
</dbReference>
<organism evidence="5 6">
    <name type="scientific">Leptospira fainei serovar Hurstbridge str. BUT 6</name>
    <dbReference type="NCBI Taxonomy" id="1193011"/>
    <lineage>
        <taxon>Bacteria</taxon>
        <taxon>Pseudomonadati</taxon>
        <taxon>Spirochaetota</taxon>
        <taxon>Spirochaetia</taxon>
        <taxon>Leptospirales</taxon>
        <taxon>Leptospiraceae</taxon>
        <taxon>Leptospira</taxon>
    </lineage>
</organism>
<dbReference type="RefSeq" id="WP_016550610.1">
    <property type="nucleotide sequence ID" value="NZ_AKWZ02000010.1"/>
</dbReference>
<evidence type="ECO:0000256" key="2">
    <source>
        <dbReference type="ARBA" id="ARBA00022679"/>
    </source>
</evidence>
<feature type="transmembrane region" description="Helical" evidence="3">
    <location>
        <begin position="19"/>
        <end position="37"/>
    </location>
</feature>
<comment type="pathway">
    <text evidence="1">Cell wall biogenesis; peptidoglycan biosynthesis.</text>
</comment>
<dbReference type="Gene3D" id="1.10.3810.10">
    <property type="entry name" value="Biosynthetic peptidoglycan transglycosylase-like"/>
    <property type="match status" value="1"/>
</dbReference>
<dbReference type="AlphaFoldDB" id="S3UUQ2"/>
<evidence type="ECO:0000313" key="6">
    <source>
        <dbReference type="Proteomes" id="UP000014540"/>
    </source>
</evidence>
<dbReference type="InterPro" id="IPR001264">
    <property type="entry name" value="Glyco_trans_51"/>
</dbReference>
<dbReference type="STRING" id="1193011.LEP1GSC058_3118"/>
<evidence type="ECO:0000313" key="5">
    <source>
        <dbReference type="EMBL" id="EPG74151.1"/>
    </source>
</evidence>
<keyword evidence="3" id="KW-0812">Transmembrane</keyword>
<dbReference type="GO" id="GO:0008955">
    <property type="term" value="F:peptidoglycan glycosyltransferase activity"/>
    <property type="evidence" value="ECO:0007669"/>
    <property type="project" value="TreeGrafter"/>
</dbReference>
<name>S3UUQ2_9LEPT</name>
<dbReference type="Pfam" id="PF00912">
    <property type="entry name" value="Transgly"/>
    <property type="match status" value="1"/>
</dbReference>
<sequence length="218" mass="25598">MISSHNSDSNLYRRIKQSFVRIIILLLTVGLIYFQTFPEKQILFSENRLVYLPENLESVLLESDWVRLDELPSGSTNYLVEVEDARFYRHAGYSLSDIQSSVLQAIIFFRKLRGASTIDQQLARTLFLSRDKTLSRKLREIRIAQSLDSELGKKGILEYYLNLVYWGRGLNGIHKSSEYYFRKHPRNLELREFKALVQILKKPDAYSREEVRSLTELL</sequence>